<feature type="transmembrane region" description="Helical" evidence="1">
    <location>
        <begin position="78"/>
        <end position="97"/>
    </location>
</feature>
<dbReference type="RefSeq" id="WP_123609397.1">
    <property type="nucleotide sequence ID" value="NZ_RJVG01000005.1"/>
</dbReference>
<proteinExistence type="predicted"/>
<feature type="transmembrane region" description="Helical" evidence="1">
    <location>
        <begin position="103"/>
        <end position="122"/>
    </location>
</feature>
<evidence type="ECO:0000313" key="3">
    <source>
        <dbReference type="Proteomes" id="UP000273083"/>
    </source>
</evidence>
<organism evidence="2 3">
    <name type="scientific">Mobilisporobacter senegalensis</name>
    <dbReference type="NCBI Taxonomy" id="1329262"/>
    <lineage>
        <taxon>Bacteria</taxon>
        <taxon>Bacillati</taxon>
        <taxon>Bacillota</taxon>
        <taxon>Clostridia</taxon>
        <taxon>Lachnospirales</taxon>
        <taxon>Lachnospiraceae</taxon>
        <taxon>Mobilisporobacter</taxon>
    </lineage>
</organism>
<dbReference type="EMBL" id="RJVG01000005">
    <property type="protein sequence ID" value="ROR28218.1"/>
    <property type="molecule type" value="Genomic_DNA"/>
</dbReference>
<keyword evidence="3" id="KW-1185">Reference proteome</keyword>
<keyword evidence="1" id="KW-1133">Transmembrane helix</keyword>
<evidence type="ECO:0000313" key="2">
    <source>
        <dbReference type="EMBL" id="ROR28218.1"/>
    </source>
</evidence>
<gene>
    <name evidence="2" type="ORF">EDD66_105157</name>
</gene>
<feature type="transmembrane region" description="Helical" evidence="1">
    <location>
        <begin position="46"/>
        <end position="71"/>
    </location>
</feature>
<comment type="caution">
    <text evidence="2">The sequence shown here is derived from an EMBL/GenBank/DDBJ whole genome shotgun (WGS) entry which is preliminary data.</text>
</comment>
<name>A0A3N1XPM9_9FIRM</name>
<evidence type="ECO:0000256" key="1">
    <source>
        <dbReference type="SAM" id="Phobius"/>
    </source>
</evidence>
<dbReference type="AlphaFoldDB" id="A0A3N1XPM9"/>
<dbReference type="Proteomes" id="UP000273083">
    <property type="component" value="Unassembled WGS sequence"/>
</dbReference>
<reference evidence="2 3" key="1">
    <citation type="submission" date="2018-11" db="EMBL/GenBank/DDBJ databases">
        <title>Genomic Encyclopedia of Type Strains, Phase IV (KMG-IV): sequencing the most valuable type-strain genomes for metagenomic binning, comparative biology and taxonomic classification.</title>
        <authorList>
            <person name="Goeker M."/>
        </authorList>
    </citation>
    <scope>NUCLEOTIDE SEQUENCE [LARGE SCALE GENOMIC DNA]</scope>
    <source>
        <strain evidence="2 3">DSM 26537</strain>
    </source>
</reference>
<protein>
    <submittedName>
        <fullName evidence="2">Uncharacterized protein</fullName>
    </submittedName>
</protein>
<sequence length="124" mass="13940">MIQILGAFLFAIVAVMTALVSCGMPLGEFTMGGRYKVLPKQLRIMGVISFVIQIFAIIIILQAGGIFTLWFSEKITKYICIFFAVYLSLNTVMNFLSNSRKEKYFATPLSIVAAICFWITVFNM</sequence>
<keyword evidence="1" id="KW-0812">Transmembrane</keyword>
<dbReference type="OrthoDB" id="9803232at2"/>
<keyword evidence="1" id="KW-0472">Membrane</keyword>
<accession>A0A3N1XPM9</accession>